<proteinExistence type="predicted"/>
<protein>
    <recommendedName>
        <fullName evidence="7">C3H1-type domain-containing protein</fullName>
    </recommendedName>
</protein>
<dbReference type="GO" id="GO:0003729">
    <property type="term" value="F:mRNA binding"/>
    <property type="evidence" value="ECO:0007669"/>
    <property type="project" value="InterPro"/>
</dbReference>
<evidence type="ECO:0000256" key="3">
    <source>
        <dbReference type="ARBA" id="ARBA00022771"/>
    </source>
</evidence>
<dbReference type="GO" id="GO:0008270">
    <property type="term" value="F:zinc ion binding"/>
    <property type="evidence" value="ECO:0007669"/>
    <property type="project" value="UniProtKB-KW"/>
</dbReference>
<dbReference type="SMART" id="SM00356">
    <property type="entry name" value="ZnF_C3H1"/>
    <property type="match status" value="2"/>
</dbReference>
<reference evidence="8" key="2">
    <citation type="submission" date="2022-10" db="EMBL/GenBank/DDBJ databases">
        <authorList>
            <consortium name="ENA_rothamsted_submissions"/>
            <consortium name="culmorum"/>
            <person name="King R."/>
        </authorList>
    </citation>
    <scope>NUCLEOTIDE SEQUENCE</scope>
</reference>
<dbReference type="PANTHER" id="PTHR12547:SF18">
    <property type="entry name" value="PROTEIN TIS11"/>
    <property type="match status" value="1"/>
</dbReference>
<dbReference type="Pfam" id="PF00642">
    <property type="entry name" value="zf-CCCH"/>
    <property type="match status" value="2"/>
</dbReference>
<keyword evidence="4 5" id="KW-0862">Zinc</keyword>
<sequence length="349" mass="38843">MSTAILHAGSFIHDFNDIVIKNQISSAKINGSINNQNYKEKFQRGKEEMYFSKQQNDAYVASLFATTQQKRTIDVGNHHAVLARTVSTPMTDVNQAAVNNLFTSLNDILNATGAVHRKLERTQSEPIPQSTSSSHTSRYKTELCRPFEEAGECKYGDKCQFAHGMHELRNLQRHPKYKTELCRTFHSVGFCPYGARCHFIHSSQEALIHNKNVAAYQARLQQSRMKSLSMSTGSDRETSSVGSLSPTMTSVQNQSANCFNDHQSSSPTNIFSYSFSPSNSPILSEMSASISPPPQHQAPQISGPGLFVKPTFIDQNASQVNVMKQIPEDRLPVFNQISSVIDSLSTFKI</sequence>
<dbReference type="SUPFAM" id="SSF90229">
    <property type="entry name" value="CCCH zinc finger"/>
    <property type="match status" value="2"/>
</dbReference>
<dbReference type="Gene3D" id="4.10.1000.10">
    <property type="entry name" value="Zinc finger, CCCH-type"/>
    <property type="match status" value="2"/>
</dbReference>
<dbReference type="EMBL" id="OU895879">
    <property type="protein sequence ID" value="CAG9810009.1"/>
    <property type="molecule type" value="Genomic_DNA"/>
</dbReference>
<evidence type="ECO:0000256" key="1">
    <source>
        <dbReference type="ARBA" id="ARBA00022723"/>
    </source>
</evidence>
<evidence type="ECO:0000313" key="8">
    <source>
        <dbReference type="EMBL" id="CAG9810009.1"/>
    </source>
</evidence>
<keyword evidence="9" id="KW-1185">Reference proteome</keyword>
<dbReference type="PROSITE" id="PS50103">
    <property type="entry name" value="ZF_C3H1"/>
    <property type="match status" value="2"/>
</dbReference>
<dbReference type="FunFam" id="4.10.1000.10:FF:000001">
    <property type="entry name" value="zinc finger CCCH domain-containing protein 15-like"/>
    <property type="match status" value="1"/>
</dbReference>
<feature type="zinc finger region" description="C3H1-type" evidence="5">
    <location>
        <begin position="176"/>
        <end position="204"/>
    </location>
</feature>
<dbReference type="AlphaFoldDB" id="A0A9N9S6P5"/>
<gene>
    <name evidence="8" type="ORF">CHIRRI_LOCUS12826</name>
</gene>
<evidence type="ECO:0000259" key="7">
    <source>
        <dbReference type="PROSITE" id="PS50103"/>
    </source>
</evidence>
<evidence type="ECO:0000256" key="6">
    <source>
        <dbReference type="SAM" id="MobiDB-lite"/>
    </source>
</evidence>
<feature type="domain" description="C3H1-type" evidence="7">
    <location>
        <begin position="138"/>
        <end position="166"/>
    </location>
</feature>
<feature type="zinc finger region" description="C3H1-type" evidence="5">
    <location>
        <begin position="138"/>
        <end position="166"/>
    </location>
</feature>
<evidence type="ECO:0000256" key="4">
    <source>
        <dbReference type="ARBA" id="ARBA00022833"/>
    </source>
</evidence>
<dbReference type="InterPro" id="IPR036855">
    <property type="entry name" value="Znf_CCCH_sf"/>
</dbReference>
<feature type="region of interest" description="Disordered" evidence="6">
    <location>
        <begin position="227"/>
        <end position="247"/>
    </location>
</feature>
<keyword evidence="1 5" id="KW-0479">Metal-binding</keyword>
<organism evidence="8 9">
    <name type="scientific">Chironomus riparius</name>
    <dbReference type="NCBI Taxonomy" id="315576"/>
    <lineage>
        <taxon>Eukaryota</taxon>
        <taxon>Metazoa</taxon>
        <taxon>Ecdysozoa</taxon>
        <taxon>Arthropoda</taxon>
        <taxon>Hexapoda</taxon>
        <taxon>Insecta</taxon>
        <taxon>Pterygota</taxon>
        <taxon>Neoptera</taxon>
        <taxon>Endopterygota</taxon>
        <taxon>Diptera</taxon>
        <taxon>Nematocera</taxon>
        <taxon>Chironomoidea</taxon>
        <taxon>Chironomidae</taxon>
        <taxon>Chironominae</taxon>
        <taxon>Chironomus</taxon>
    </lineage>
</organism>
<keyword evidence="2" id="KW-0677">Repeat</keyword>
<name>A0A9N9S6P5_9DIPT</name>
<dbReference type="InterPro" id="IPR045877">
    <property type="entry name" value="ZFP36-like"/>
</dbReference>
<feature type="domain" description="C3H1-type" evidence="7">
    <location>
        <begin position="176"/>
        <end position="204"/>
    </location>
</feature>
<dbReference type="InterPro" id="IPR000571">
    <property type="entry name" value="Znf_CCCH"/>
</dbReference>
<evidence type="ECO:0000313" key="9">
    <source>
        <dbReference type="Proteomes" id="UP001153620"/>
    </source>
</evidence>
<evidence type="ECO:0000256" key="2">
    <source>
        <dbReference type="ARBA" id="ARBA00022737"/>
    </source>
</evidence>
<dbReference type="Proteomes" id="UP001153620">
    <property type="component" value="Chromosome 3"/>
</dbReference>
<evidence type="ECO:0000256" key="5">
    <source>
        <dbReference type="PROSITE-ProRule" id="PRU00723"/>
    </source>
</evidence>
<dbReference type="PANTHER" id="PTHR12547">
    <property type="entry name" value="CCCH ZINC FINGER/TIS11-RELATED"/>
    <property type="match status" value="1"/>
</dbReference>
<dbReference type="FunFam" id="4.10.1000.10:FF:000002">
    <property type="entry name" value="Zinc finger protein 36, C3H1 type-like 1"/>
    <property type="match status" value="1"/>
</dbReference>
<dbReference type="OrthoDB" id="410307at2759"/>
<keyword evidence="3 5" id="KW-0863">Zinc-finger</keyword>
<reference evidence="8" key="1">
    <citation type="submission" date="2022-01" db="EMBL/GenBank/DDBJ databases">
        <authorList>
            <person name="King R."/>
        </authorList>
    </citation>
    <scope>NUCLEOTIDE SEQUENCE</scope>
</reference>
<accession>A0A9N9S6P5</accession>